<feature type="compositionally biased region" description="Basic and acidic residues" evidence="1">
    <location>
        <begin position="1"/>
        <end position="20"/>
    </location>
</feature>
<gene>
    <name evidence="2" type="ORF">S06H3_27331</name>
</gene>
<reference evidence="2" key="1">
    <citation type="journal article" date="2014" name="Front. Microbiol.">
        <title>High frequency of phylogenetically diverse reductive dehalogenase-homologous genes in deep subseafloor sedimentary metagenomes.</title>
        <authorList>
            <person name="Kawai M."/>
            <person name="Futagami T."/>
            <person name="Toyoda A."/>
            <person name="Takaki Y."/>
            <person name="Nishi S."/>
            <person name="Hori S."/>
            <person name="Arai W."/>
            <person name="Tsubouchi T."/>
            <person name="Morono Y."/>
            <person name="Uchiyama I."/>
            <person name="Ito T."/>
            <person name="Fujiyama A."/>
            <person name="Inagaki F."/>
            <person name="Takami H."/>
        </authorList>
    </citation>
    <scope>NUCLEOTIDE SEQUENCE</scope>
    <source>
        <strain evidence="2">Expedition CK06-06</strain>
    </source>
</reference>
<evidence type="ECO:0000313" key="2">
    <source>
        <dbReference type="EMBL" id="GAI20280.1"/>
    </source>
</evidence>
<name>X1N062_9ZZZZ</name>
<feature type="non-terminal residue" evidence="2">
    <location>
        <position position="1"/>
    </location>
</feature>
<organism evidence="2">
    <name type="scientific">marine sediment metagenome</name>
    <dbReference type="NCBI Taxonomy" id="412755"/>
    <lineage>
        <taxon>unclassified sequences</taxon>
        <taxon>metagenomes</taxon>
        <taxon>ecological metagenomes</taxon>
    </lineage>
</organism>
<comment type="caution">
    <text evidence="2">The sequence shown here is derived from an EMBL/GenBank/DDBJ whole genome shotgun (WGS) entry which is preliminary data.</text>
</comment>
<sequence>RIQESRDKKSKDSRTQDFKIQDCGTNPEAEPQ</sequence>
<dbReference type="EMBL" id="BARV01015849">
    <property type="protein sequence ID" value="GAI20280.1"/>
    <property type="molecule type" value="Genomic_DNA"/>
</dbReference>
<dbReference type="AlphaFoldDB" id="X1N062"/>
<accession>X1N062</accession>
<proteinExistence type="predicted"/>
<protein>
    <submittedName>
        <fullName evidence="2">Uncharacterized protein</fullName>
    </submittedName>
</protein>
<feature type="region of interest" description="Disordered" evidence="1">
    <location>
        <begin position="1"/>
        <end position="32"/>
    </location>
</feature>
<evidence type="ECO:0000256" key="1">
    <source>
        <dbReference type="SAM" id="MobiDB-lite"/>
    </source>
</evidence>